<proteinExistence type="predicted"/>
<evidence type="ECO:0000313" key="2">
    <source>
        <dbReference type="EMBL" id="EMG35794.1"/>
    </source>
</evidence>
<dbReference type="PROSITE" id="PS51257">
    <property type="entry name" value="PROKAR_LIPOPROTEIN"/>
    <property type="match status" value="1"/>
</dbReference>
<keyword evidence="1" id="KW-1133">Transmembrane helix</keyword>
<comment type="caution">
    <text evidence="2">The sequence shown here is derived from an EMBL/GenBank/DDBJ whole genome shotgun (WGS) entry which is preliminary data.</text>
</comment>
<accession>M5PP94</accession>
<gene>
    <name evidence="2" type="ORF">PCS_03277</name>
</gene>
<dbReference type="Proteomes" id="UP000011922">
    <property type="component" value="Unassembled WGS sequence"/>
</dbReference>
<dbReference type="RefSeq" id="WP_005989162.1">
    <property type="nucleotide sequence ID" value="NZ_AOSV01000038.1"/>
</dbReference>
<sequence>MERTLYMRLAASAAILALLACLHVPALRPAIVANPLAERLDHAAEEHIKSGMVRAMGAYAVARGINAVVSVIQGSELDVSLLGVGGSVALGQLLDPVDDLVERFSWVILASAMSLGIQLAMIKAGVWLGLSILLSLAALAWLAGAWWPGGRGEALRRLGARLALAALLARFCVPVVAVGGELFFQSVLRSQYEQASLGMERFQEEISPTQTVEVPEARGPVSRDGQSEGVSVQAAQGTVWDSVSAFSPAKIVERVGRIGDLVDVYVENAVTLMVVFTVQTVLLPLAMLWMLLRGFNFLAGERLAGVPRPWIRKSSHRPEN</sequence>
<protein>
    <submittedName>
        <fullName evidence="2">Uncharacterized protein</fullName>
    </submittedName>
</protein>
<dbReference type="OrthoDB" id="5293851at2"/>
<dbReference type="AlphaFoldDB" id="M5PP94"/>
<feature type="transmembrane region" description="Helical" evidence="1">
    <location>
        <begin position="127"/>
        <end position="147"/>
    </location>
</feature>
<organism evidence="2 3">
    <name type="scientific">Desulfocurvibacter africanus PCS</name>
    <dbReference type="NCBI Taxonomy" id="1262666"/>
    <lineage>
        <taxon>Bacteria</taxon>
        <taxon>Pseudomonadati</taxon>
        <taxon>Thermodesulfobacteriota</taxon>
        <taxon>Desulfovibrionia</taxon>
        <taxon>Desulfovibrionales</taxon>
        <taxon>Desulfovibrionaceae</taxon>
        <taxon>Desulfocurvibacter</taxon>
    </lineage>
</organism>
<evidence type="ECO:0000313" key="3">
    <source>
        <dbReference type="Proteomes" id="UP000011922"/>
    </source>
</evidence>
<keyword evidence="1" id="KW-0472">Membrane</keyword>
<dbReference type="PATRIC" id="fig|1262666.3.peg.3325"/>
<keyword evidence="1" id="KW-0812">Transmembrane</keyword>
<feature type="transmembrane region" description="Helical" evidence="1">
    <location>
        <begin position="269"/>
        <end position="292"/>
    </location>
</feature>
<dbReference type="EMBL" id="AOSV01000038">
    <property type="protein sequence ID" value="EMG35794.1"/>
    <property type="molecule type" value="Genomic_DNA"/>
</dbReference>
<name>M5PP94_DESAF</name>
<feature type="transmembrane region" description="Helical" evidence="1">
    <location>
        <begin position="104"/>
        <end position="121"/>
    </location>
</feature>
<feature type="transmembrane region" description="Helical" evidence="1">
    <location>
        <begin position="159"/>
        <end position="180"/>
    </location>
</feature>
<evidence type="ECO:0000256" key="1">
    <source>
        <dbReference type="SAM" id="Phobius"/>
    </source>
</evidence>
<reference evidence="2 3" key="1">
    <citation type="journal article" date="2013" name="Genome Announc.">
        <title>Draft Genome Sequence for Desulfovibrio africanus Strain PCS.</title>
        <authorList>
            <person name="Brown S.D."/>
            <person name="Utturkar S.M."/>
            <person name="Arkin A.P."/>
            <person name="Deutschbauer A.M."/>
            <person name="Elias D.A."/>
            <person name="Hazen T.C."/>
            <person name="Chakraborty R."/>
        </authorList>
    </citation>
    <scope>NUCLEOTIDE SEQUENCE [LARGE SCALE GENOMIC DNA]</scope>
    <source>
        <strain evidence="2 3">PCS</strain>
    </source>
</reference>